<organism evidence="2 3">
    <name type="scientific">Pseudozyma hubeiensis (strain SY62)</name>
    <name type="common">Yeast</name>
    <dbReference type="NCBI Taxonomy" id="1305764"/>
    <lineage>
        <taxon>Eukaryota</taxon>
        <taxon>Fungi</taxon>
        <taxon>Dikarya</taxon>
        <taxon>Basidiomycota</taxon>
        <taxon>Ustilaginomycotina</taxon>
        <taxon>Ustilaginomycetes</taxon>
        <taxon>Ustilaginales</taxon>
        <taxon>Ustilaginaceae</taxon>
        <taxon>Pseudozyma</taxon>
    </lineage>
</organism>
<dbReference type="HOGENOM" id="CLU_2705905_0_0_1"/>
<evidence type="ECO:0000256" key="1">
    <source>
        <dbReference type="SAM" id="MobiDB-lite"/>
    </source>
</evidence>
<name>R9PDL2_PSEHS</name>
<dbReference type="RefSeq" id="XP_012193046.1">
    <property type="nucleotide sequence ID" value="XM_012337656.1"/>
</dbReference>
<evidence type="ECO:0000313" key="3">
    <source>
        <dbReference type="Proteomes" id="UP000014071"/>
    </source>
</evidence>
<keyword evidence="3" id="KW-1185">Reference proteome</keyword>
<sequence length="73" mass="8359">MLVWTSRLNFCRVRHTVSSMQARIEDALSFLRSSSLPSPDDLGTKFDSDLTSPKPKKEKSHHFTECCCKARSR</sequence>
<gene>
    <name evidence="2" type="ORF">PHSY_007060</name>
</gene>
<reference evidence="3" key="1">
    <citation type="journal article" date="2013" name="Genome Announc.">
        <title>Draft genome sequence of the basidiomycetous yeast-like fungus Pseudozyma hubeiensis SY62, which produces an abundant amount of the biosurfactant mannosylerythritol lipids.</title>
        <authorList>
            <person name="Konishi M."/>
            <person name="Hatada Y."/>
            <person name="Horiuchi J."/>
        </authorList>
    </citation>
    <scope>NUCLEOTIDE SEQUENCE [LARGE SCALE GENOMIC DNA]</scope>
    <source>
        <strain evidence="3">SY62</strain>
    </source>
</reference>
<protein>
    <submittedName>
        <fullName evidence="2">Uncharacterized protein</fullName>
    </submittedName>
</protein>
<proteinExistence type="predicted"/>
<evidence type="ECO:0000313" key="2">
    <source>
        <dbReference type="EMBL" id="GAC99459.1"/>
    </source>
</evidence>
<dbReference type="Proteomes" id="UP000014071">
    <property type="component" value="Unassembled WGS sequence"/>
</dbReference>
<feature type="region of interest" description="Disordered" evidence="1">
    <location>
        <begin position="33"/>
        <end position="62"/>
    </location>
</feature>
<dbReference type="AlphaFoldDB" id="R9PDL2"/>
<dbReference type="GeneID" id="24112325"/>
<dbReference type="EMBL" id="DF238831">
    <property type="protein sequence ID" value="GAC99459.1"/>
    <property type="molecule type" value="Genomic_DNA"/>
</dbReference>
<accession>R9PDL2</accession>